<keyword evidence="2" id="KW-1185">Reference proteome</keyword>
<dbReference type="AlphaFoldDB" id="A0A0M9A181"/>
<dbReference type="Proteomes" id="UP000053105">
    <property type="component" value="Unassembled WGS sequence"/>
</dbReference>
<evidence type="ECO:0000313" key="1">
    <source>
        <dbReference type="EMBL" id="KOX74296.1"/>
    </source>
</evidence>
<accession>A0A0M9A181</accession>
<proteinExistence type="predicted"/>
<reference evidence="1 2" key="1">
    <citation type="submission" date="2015-07" db="EMBL/GenBank/DDBJ databases">
        <title>The genome of Melipona quadrifasciata.</title>
        <authorList>
            <person name="Pan H."/>
            <person name="Kapheim K."/>
        </authorList>
    </citation>
    <scope>NUCLEOTIDE SEQUENCE [LARGE SCALE GENOMIC DNA]</scope>
    <source>
        <strain evidence="1">0111107301</strain>
        <tissue evidence="1">Whole body</tissue>
    </source>
</reference>
<sequence length="65" mass="7470">MINERCAVSSEINVSGPRIYRRGERKKVHYVGFCEPADKYGLISASSDSRKWRSFEKSWGISSTR</sequence>
<evidence type="ECO:0000313" key="2">
    <source>
        <dbReference type="Proteomes" id="UP000053105"/>
    </source>
</evidence>
<protein>
    <submittedName>
        <fullName evidence="1">Uncharacterized protein</fullName>
    </submittedName>
</protein>
<organism evidence="1 2">
    <name type="scientific">Melipona quadrifasciata</name>
    <dbReference type="NCBI Taxonomy" id="166423"/>
    <lineage>
        <taxon>Eukaryota</taxon>
        <taxon>Metazoa</taxon>
        <taxon>Ecdysozoa</taxon>
        <taxon>Arthropoda</taxon>
        <taxon>Hexapoda</taxon>
        <taxon>Insecta</taxon>
        <taxon>Pterygota</taxon>
        <taxon>Neoptera</taxon>
        <taxon>Endopterygota</taxon>
        <taxon>Hymenoptera</taxon>
        <taxon>Apocrita</taxon>
        <taxon>Aculeata</taxon>
        <taxon>Apoidea</taxon>
        <taxon>Anthophila</taxon>
        <taxon>Apidae</taxon>
        <taxon>Melipona</taxon>
    </lineage>
</organism>
<dbReference type="EMBL" id="KQ435792">
    <property type="protein sequence ID" value="KOX74296.1"/>
    <property type="molecule type" value="Genomic_DNA"/>
</dbReference>
<gene>
    <name evidence="1" type="ORF">WN51_00640</name>
</gene>
<name>A0A0M9A181_9HYME</name>